<dbReference type="AlphaFoldDB" id="A0A565ATV0"/>
<dbReference type="Proteomes" id="UP000489600">
    <property type="component" value="Unassembled WGS sequence"/>
</dbReference>
<sequence>MFKRFSHLRPWRQVGDLRKTHRHNPGVASLNFGELGVKLSMRCRSIPDKTSTVEISLSMMIWQGTSSSMVIS</sequence>
<evidence type="ECO:0000313" key="1">
    <source>
        <dbReference type="EMBL" id="VVA92069.1"/>
    </source>
</evidence>
<evidence type="ECO:0000313" key="2">
    <source>
        <dbReference type="Proteomes" id="UP000489600"/>
    </source>
</evidence>
<reference evidence="1" key="1">
    <citation type="submission" date="2019-07" db="EMBL/GenBank/DDBJ databases">
        <authorList>
            <person name="Dittberner H."/>
        </authorList>
    </citation>
    <scope>NUCLEOTIDE SEQUENCE [LARGE SCALE GENOMIC DNA]</scope>
</reference>
<accession>A0A565ATV0</accession>
<name>A0A565ATV0_9BRAS</name>
<comment type="caution">
    <text evidence="1">The sequence shown here is derived from an EMBL/GenBank/DDBJ whole genome shotgun (WGS) entry which is preliminary data.</text>
</comment>
<gene>
    <name evidence="1" type="ORF">ANE_LOCUS2514</name>
</gene>
<proteinExistence type="predicted"/>
<keyword evidence="2" id="KW-1185">Reference proteome</keyword>
<dbReference type="EMBL" id="CABITT030000001">
    <property type="protein sequence ID" value="VVA92069.1"/>
    <property type="molecule type" value="Genomic_DNA"/>
</dbReference>
<protein>
    <submittedName>
        <fullName evidence="1">Uncharacterized protein</fullName>
    </submittedName>
</protein>
<organism evidence="1 2">
    <name type="scientific">Arabis nemorensis</name>
    <dbReference type="NCBI Taxonomy" id="586526"/>
    <lineage>
        <taxon>Eukaryota</taxon>
        <taxon>Viridiplantae</taxon>
        <taxon>Streptophyta</taxon>
        <taxon>Embryophyta</taxon>
        <taxon>Tracheophyta</taxon>
        <taxon>Spermatophyta</taxon>
        <taxon>Magnoliopsida</taxon>
        <taxon>eudicotyledons</taxon>
        <taxon>Gunneridae</taxon>
        <taxon>Pentapetalae</taxon>
        <taxon>rosids</taxon>
        <taxon>malvids</taxon>
        <taxon>Brassicales</taxon>
        <taxon>Brassicaceae</taxon>
        <taxon>Arabideae</taxon>
        <taxon>Arabis</taxon>
    </lineage>
</organism>